<dbReference type="EMBL" id="JAIWYP010000016">
    <property type="protein sequence ID" value="KAH3695766.1"/>
    <property type="molecule type" value="Genomic_DNA"/>
</dbReference>
<accession>A0A9D4BAX0</accession>
<name>A0A9D4BAX0_DREPO</name>
<reference evidence="1" key="2">
    <citation type="submission" date="2020-11" db="EMBL/GenBank/DDBJ databases">
        <authorList>
            <person name="McCartney M.A."/>
            <person name="Auch B."/>
            <person name="Kono T."/>
            <person name="Mallez S."/>
            <person name="Becker A."/>
            <person name="Gohl D.M."/>
            <person name="Silverstein K.A.T."/>
            <person name="Koren S."/>
            <person name="Bechman K.B."/>
            <person name="Herman A."/>
            <person name="Abrahante J.E."/>
            <person name="Garbe J."/>
        </authorList>
    </citation>
    <scope>NUCLEOTIDE SEQUENCE</scope>
    <source>
        <strain evidence="1">Duluth1</strain>
        <tissue evidence="1">Whole animal</tissue>
    </source>
</reference>
<evidence type="ECO:0000313" key="2">
    <source>
        <dbReference type="Proteomes" id="UP000828390"/>
    </source>
</evidence>
<keyword evidence="2" id="KW-1185">Reference proteome</keyword>
<dbReference type="Proteomes" id="UP000828390">
    <property type="component" value="Unassembled WGS sequence"/>
</dbReference>
<organism evidence="1 2">
    <name type="scientific">Dreissena polymorpha</name>
    <name type="common">Zebra mussel</name>
    <name type="synonym">Mytilus polymorpha</name>
    <dbReference type="NCBI Taxonomy" id="45954"/>
    <lineage>
        <taxon>Eukaryota</taxon>
        <taxon>Metazoa</taxon>
        <taxon>Spiralia</taxon>
        <taxon>Lophotrochozoa</taxon>
        <taxon>Mollusca</taxon>
        <taxon>Bivalvia</taxon>
        <taxon>Autobranchia</taxon>
        <taxon>Heteroconchia</taxon>
        <taxon>Euheterodonta</taxon>
        <taxon>Imparidentia</taxon>
        <taxon>Neoheterodontei</taxon>
        <taxon>Myida</taxon>
        <taxon>Dreissenoidea</taxon>
        <taxon>Dreissenidae</taxon>
        <taxon>Dreissena</taxon>
    </lineage>
</organism>
<gene>
    <name evidence="1" type="ORF">DPMN_083225</name>
</gene>
<sequence length="92" mass="10605">MVIWSAKNPCLVMVELTVPWESRCDEAMESKTAKYAELQRESREKGWHTWLFPVEVGDRGFPAKSLWRHFTALGLTGRDRKRAVNRLGDAAE</sequence>
<evidence type="ECO:0000313" key="1">
    <source>
        <dbReference type="EMBL" id="KAH3695766.1"/>
    </source>
</evidence>
<protein>
    <submittedName>
        <fullName evidence="1">Uncharacterized protein</fullName>
    </submittedName>
</protein>
<comment type="caution">
    <text evidence="1">The sequence shown here is derived from an EMBL/GenBank/DDBJ whole genome shotgun (WGS) entry which is preliminary data.</text>
</comment>
<proteinExistence type="predicted"/>
<reference evidence="1" key="1">
    <citation type="journal article" date="2019" name="bioRxiv">
        <title>The Genome of the Zebra Mussel, Dreissena polymorpha: A Resource for Invasive Species Research.</title>
        <authorList>
            <person name="McCartney M.A."/>
            <person name="Auch B."/>
            <person name="Kono T."/>
            <person name="Mallez S."/>
            <person name="Zhang Y."/>
            <person name="Obille A."/>
            <person name="Becker A."/>
            <person name="Abrahante J.E."/>
            <person name="Garbe J."/>
            <person name="Badalamenti J.P."/>
            <person name="Herman A."/>
            <person name="Mangelson H."/>
            <person name="Liachko I."/>
            <person name="Sullivan S."/>
            <person name="Sone E.D."/>
            <person name="Koren S."/>
            <person name="Silverstein K.A.T."/>
            <person name="Beckman K.B."/>
            <person name="Gohl D.M."/>
        </authorList>
    </citation>
    <scope>NUCLEOTIDE SEQUENCE</scope>
    <source>
        <strain evidence="1">Duluth1</strain>
        <tissue evidence="1">Whole animal</tissue>
    </source>
</reference>
<dbReference type="AlphaFoldDB" id="A0A9D4BAX0"/>